<evidence type="ECO:0000256" key="3">
    <source>
        <dbReference type="ARBA" id="ARBA00023274"/>
    </source>
</evidence>
<comment type="similarity">
    <text evidence="1 5">Belongs to the universal ribosomal protein uL29 family.</text>
</comment>
<comment type="caution">
    <text evidence="7">The sequence shown here is derived from an EMBL/GenBank/DDBJ whole genome shotgun (WGS) entry which is preliminary data.</text>
</comment>
<dbReference type="InterPro" id="IPR001854">
    <property type="entry name" value="Ribosomal_uL29"/>
</dbReference>
<dbReference type="Pfam" id="PF00831">
    <property type="entry name" value="Ribosomal_L29"/>
    <property type="match status" value="1"/>
</dbReference>
<dbReference type="Gene3D" id="1.10.287.310">
    <property type="match status" value="1"/>
</dbReference>
<dbReference type="InterPro" id="IPR036049">
    <property type="entry name" value="Ribosomal_uL29_sf"/>
</dbReference>
<evidence type="ECO:0000256" key="4">
    <source>
        <dbReference type="ARBA" id="ARBA00035204"/>
    </source>
</evidence>
<dbReference type="NCBIfam" id="TIGR00012">
    <property type="entry name" value="L29"/>
    <property type="match status" value="1"/>
</dbReference>
<dbReference type="InterPro" id="IPR018254">
    <property type="entry name" value="Ribosomal_uL29_CS"/>
</dbReference>
<protein>
    <recommendedName>
        <fullName evidence="4 5">Large ribosomal subunit protein uL29</fullName>
    </recommendedName>
</protein>
<dbReference type="CDD" id="cd00427">
    <property type="entry name" value="Ribosomal_L29_HIP"/>
    <property type="match status" value="1"/>
</dbReference>
<dbReference type="GO" id="GO:0006412">
    <property type="term" value="P:translation"/>
    <property type="evidence" value="ECO:0007669"/>
    <property type="project" value="UniProtKB-UniRule"/>
</dbReference>
<keyword evidence="8" id="KW-1185">Reference proteome</keyword>
<dbReference type="AlphaFoldDB" id="A0A328BK44"/>
<dbReference type="GO" id="GO:0005840">
    <property type="term" value="C:ribosome"/>
    <property type="evidence" value="ECO:0007669"/>
    <property type="project" value="UniProtKB-KW"/>
</dbReference>
<evidence type="ECO:0000313" key="8">
    <source>
        <dbReference type="Proteomes" id="UP000248553"/>
    </source>
</evidence>
<dbReference type="HAMAP" id="MF_00374">
    <property type="entry name" value="Ribosomal_uL29"/>
    <property type="match status" value="1"/>
</dbReference>
<reference evidence="8" key="1">
    <citation type="submission" date="2018-05" db="EMBL/GenBank/DDBJ databases">
        <authorList>
            <person name="Nie L."/>
        </authorList>
    </citation>
    <scope>NUCLEOTIDE SEQUENCE [LARGE SCALE GENOMIC DNA]</scope>
    <source>
        <strain evidence="8">NL</strain>
    </source>
</reference>
<evidence type="ECO:0000256" key="6">
    <source>
        <dbReference type="SAM" id="Coils"/>
    </source>
</evidence>
<evidence type="ECO:0000256" key="1">
    <source>
        <dbReference type="ARBA" id="ARBA00009254"/>
    </source>
</evidence>
<evidence type="ECO:0000256" key="2">
    <source>
        <dbReference type="ARBA" id="ARBA00022980"/>
    </source>
</evidence>
<dbReference type="GO" id="GO:0003735">
    <property type="term" value="F:structural constituent of ribosome"/>
    <property type="evidence" value="ECO:0007669"/>
    <property type="project" value="InterPro"/>
</dbReference>
<dbReference type="SUPFAM" id="SSF46561">
    <property type="entry name" value="Ribosomal protein L29 (L29p)"/>
    <property type="match status" value="1"/>
</dbReference>
<keyword evidence="2 5" id="KW-0689">Ribosomal protein</keyword>
<organism evidence="7 8">
    <name type="scientific">Hymenobacter edaphi</name>
    <dbReference type="NCBI Taxonomy" id="2211146"/>
    <lineage>
        <taxon>Bacteria</taxon>
        <taxon>Pseudomonadati</taxon>
        <taxon>Bacteroidota</taxon>
        <taxon>Cytophagia</taxon>
        <taxon>Cytophagales</taxon>
        <taxon>Hymenobacteraceae</taxon>
        <taxon>Hymenobacter</taxon>
    </lineage>
</organism>
<proteinExistence type="inferred from homology"/>
<dbReference type="EMBL" id="QHKM01000003">
    <property type="protein sequence ID" value="RAK66771.1"/>
    <property type="molecule type" value="Genomic_DNA"/>
</dbReference>
<dbReference type="PROSITE" id="PS00579">
    <property type="entry name" value="RIBOSOMAL_L29"/>
    <property type="match status" value="1"/>
</dbReference>
<sequence length="66" mass="7682">MKNAEIRALSIEDLKEQINKEQTGAQTLRFAHAISPLENPVRIKTARRNIARLLTELKRREQEQQS</sequence>
<gene>
    <name evidence="5" type="primary">rpmC</name>
    <name evidence="7" type="ORF">DLM85_11200</name>
</gene>
<dbReference type="GO" id="GO:1990904">
    <property type="term" value="C:ribonucleoprotein complex"/>
    <property type="evidence" value="ECO:0007669"/>
    <property type="project" value="UniProtKB-KW"/>
</dbReference>
<evidence type="ECO:0000313" key="7">
    <source>
        <dbReference type="EMBL" id="RAK66771.1"/>
    </source>
</evidence>
<dbReference type="RefSeq" id="WP_111478200.1">
    <property type="nucleotide sequence ID" value="NZ_QHKM01000003.1"/>
</dbReference>
<evidence type="ECO:0000256" key="5">
    <source>
        <dbReference type="HAMAP-Rule" id="MF_00374"/>
    </source>
</evidence>
<keyword evidence="3 5" id="KW-0687">Ribonucleoprotein</keyword>
<accession>A0A328BK44</accession>
<dbReference type="Proteomes" id="UP000248553">
    <property type="component" value="Unassembled WGS sequence"/>
</dbReference>
<keyword evidence="6" id="KW-0175">Coiled coil</keyword>
<name>A0A328BK44_9BACT</name>
<feature type="coiled-coil region" evidence="6">
    <location>
        <begin position="1"/>
        <end position="63"/>
    </location>
</feature>
<dbReference type="OrthoDB" id="5296761at2"/>